<keyword evidence="1" id="KW-0812">Transmembrane</keyword>
<gene>
    <name evidence="2" type="ORF">C9J27_05330</name>
</gene>
<accession>A0A2T3KLG7</accession>
<dbReference type="AlphaFoldDB" id="A0A2T3KLG7"/>
<dbReference type="Proteomes" id="UP000241426">
    <property type="component" value="Unassembled WGS sequence"/>
</dbReference>
<evidence type="ECO:0000256" key="1">
    <source>
        <dbReference type="SAM" id="Phobius"/>
    </source>
</evidence>
<feature type="transmembrane region" description="Helical" evidence="1">
    <location>
        <begin position="80"/>
        <end position="100"/>
    </location>
</feature>
<evidence type="ECO:0000313" key="3">
    <source>
        <dbReference type="Proteomes" id="UP000241426"/>
    </source>
</evidence>
<proteinExistence type="predicted"/>
<organism evidence="2 3">
    <name type="scientific">Photobacterium kishitanii</name>
    <dbReference type="NCBI Taxonomy" id="318456"/>
    <lineage>
        <taxon>Bacteria</taxon>
        <taxon>Pseudomonadati</taxon>
        <taxon>Pseudomonadota</taxon>
        <taxon>Gammaproteobacteria</taxon>
        <taxon>Vibrionales</taxon>
        <taxon>Vibrionaceae</taxon>
        <taxon>Photobacterium</taxon>
    </lineage>
</organism>
<evidence type="ECO:0000313" key="2">
    <source>
        <dbReference type="EMBL" id="PSV00558.1"/>
    </source>
</evidence>
<reference evidence="2 3" key="1">
    <citation type="submission" date="2018-01" db="EMBL/GenBank/DDBJ databases">
        <title>Whole genome sequencing of Histamine producing bacteria.</title>
        <authorList>
            <person name="Butler K."/>
        </authorList>
    </citation>
    <scope>NUCLEOTIDE SEQUENCE [LARGE SCALE GENOMIC DNA]</scope>
    <source>
        <strain evidence="2 3">FS-7.2</strain>
    </source>
</reference>
<dbReference type="RefSeq" id="WP_107289188.1">
    <property type="nucleotide sequence ID" value="NZ_PYNF01000003.1"/>
</dbReference>
<keyword evidence="1" id="KW-1133">Transmembrane helix</keyword>
<name>A0A2T3KLG7_9GAMM</name>
<feature type="transmembrane region" description="Helical" evidence="1">
    <location>
        <begin position="28"/>
        <end position="48"/>
    </location>
</feature>
<keyword evidence="1" id="KW-0472">Membrane</keyword>
<comment type="caution">
    <text evidence="2">The sequence shown here is derived from an EMBL/GenBank/DDBJ whole genome shotgun (WGS) entry which is preliminary data.</text>
</comment>
<sequence>MFEIAVGFNFVGFPNFASSYGHLSSLNILILLIIGATSVVFLFFYVLVMDYIGYSVIRLVSGDLIISGGFDELSAKNGRICDATGLLFFLFSALFLFLVLI</sequence>
<protein>
    <submittedName>
        <fullName evidence="2">Uncharacterized protein</fullName>
    </submittedName>
</protein>
<dbReference type="EMBL" id="PYNF01000003">
    <property type="protein sequence ID" value="PSV00558.1"/>
    <property type="molecule type" value="Genomic_DNA"/>
</dbReference>